<dbReference type="PROSITE" id="PS51459">
    <property type="entry name" value="FIDO"/>
    <property type="match status" value="1"/>
</dbReference>
<proteinExistence type="predicted"/>
<sequence>MYKPRYIISNKILKNISAIEAAKETIENSPIVPSFEKQFQTDAIIRTVHHGTHIEGNDLTLMQTKKLLEGEQVFGRDRDVQEVINYRNVVKLIDELSNKIEGYNLSQLTEIHRQTVQNIVEVGKVGTLRKTQVVIKEERTGEVILKPPSFVEVPYLLEDFLVWLNSEEGKSHHPILRAGIAHYVLVTIHPFVEGNGRTVRAFATMVLLKEGYDIKRFFSVEEHFDRDLADYYMAFANVDRQTENIAERDLTSWLEYFTEVLAVELNKIKETVRKISMDSRLKVKIGQQVALSERQMKLVEYLANQGFAIMVDLKKVLPMVSEDTVLRDLTNLLNKGILKKEGRTKAARYVLASAQ</sequence>
<evidence type="ECO:0000256" key="4">
    <source>
        <dbReference type="PIRSR" id="PIRSR640198-3"/>
    </source>
</evidence>
<dbReference type="PANTHER" id="PTHR13504:SF38">
    <property type="entry name" value="FIDO DOMAIN-CONTAINING PROTEIN"/>
    <property type="match status" value="1"/>
</dbReference>
<evidence type="ECO:0000259" key="5">
    <source>
        <dbReference type="PROSITE" id="PS51459"/>
    </source>
</evidence>
<dbReference type="Pfam" id="PF02661">
    <property type="entry name" value="Fic"/>
    <property type="match status" value="1"/>
</dbReference>
<dbReference type="InterPro" id="IPR003812">
    <property type="entry name" value="Fido"/>
</dbReference>
<dbReference type="EMBL" id="MGGI01000011">
    <property type="protein sequence ID" value="OGM26714.1"/>
    <property type="molecule type" value="Genomic_DNA"/>
</dbReference>
<dbReference type="InterPro" id="IPR036597">
    <property type="entry name" value="Fido-like_dom_sf"/>
</dbReference>
<comment type="caution">
    <text evidence="6">The sequence shown here is derived from an EMBL/GenBank/DDBJ whole genome shotgun (WGS) entry which is preliminary data.</text>
</comment>
<dbReference type="PANTHER" id="PTHR13504">
    <property type="entry name" value="FIDO DOMAIN-CONTAINING PROTEIN DDB_G0283145"/>
    <property type="match status" value="1"/>
</dbReference>
<keyword evidence="2" id="KW-0804">Transcription</keyword>
<dbReference type="Gene3D" id="1.10.3290.10">
    <property type="entry name" value="Fido-like domain"/>
    <property type="match status" value="1"/>
</dbReference>
<evidence type="ECO:0000313" key="6">
    <source>
        <dbReference type="EMBL" id="OGM26714.1"/>
    </source>
</evidence>
<evidence type="ECO:0000256" key="1">
    <source>
        <dbReference type="ARBA" id="ARBA00023015"/>
    </source>
</evidence>
<keyword evidence="1" id="KW-0805">Transcription regulation</keyword>
<feature type="domain" description="Fido" evidence="5">
    <location>
        <begin position="103"/>
        <end position="256"/>
    </location>
</feature>
<evidence type="ECO:0000256" key="2">
    <source>
        <dbReference type="ARBA" id="ARBA00023163"/>
    </source>
</evidence>
<dbReference type="InterPro" id="IPR040198">
    <property type="entry name" value="Fido_containing"/>
</dbReference>
<feature type="site" description="Important for autoinhibition of adenylyltransferase activity" evidence="4">
    <location>
        <position position="55"/>
    </location>
</feature>
<dbReference type="Proteomes" id="UP000178851">
    <property type="component" value="Unassembled WGS sequence"/>
</dbReference>
<dbReference type="GO" id="GO:0003700">
    <property type="term" value="F:DNA-binding transcription factor activity"/>
    <property type="evidence" value="ECO:0007669"/>
    <property type="project" value="InterPro"/>
</dbReference>
<gene>
    <name evidence="6" type="ORF">A2627_04020</name>
</gene>
<reference evidence="6 7" key="1">
    <citation type="journal article" date="2016" name="Nat. Commun.">
        <title>Thousands of microbial genomes shed light on interconnected biogeochemical processes in an aquifer system.</title>
        <authorList>
            <person name="Anantharaman K."/>
            <person name="Brown C.T."/>
            <person name="Hug L.A."/>
            <person name="Sharon I."/>
            <person name="Castelle C.J."/>
            <person name="Probst A.J."/>
            <person name="Thomas B.C."/>
            <person name="Singh A."/>
            <person name="Wilkins M.J."/>
            <person name="Karaoz U."/>
            <person name="Brodie E.L."/>
            <person name="Williams K.H."/>
            <person name="Hubbard S.S."/>
            <person name="Banfield J.F."/>
        </authorList>
    </citation>
    <scope>NUCLEOTIDE SEQUENCE [LARGE SCALE GENOMIC DNA]</scope>
</reference>
<dbReference type="SUPFAM" id="SSF140931">
    <property type="entry name" value="Fic-like"/>
    <property type="match status" value="1"/>
</dbReference>
<evidence type="ECO:0000256" key="3">
    <source>
        <dbReference type="PIRSR" id="PIRSR640198-1"/>
    </source>
</evidence>
<feature type="active site" evidence="3">
    <location>
        <position position="189"/>
    </location>
</feature>
<dbReference type="InterPro" id="IPR001034">
    <property type="entry name" value="DeoR_HTH"/>
</dbReference>
<dbReference type="AlphaFoldDB" id="A0A1F7YH86"/>
<accession>A0A1F7YH86</accession>
<evidence type="ECO:0000313" key="7">
    <source>
        <dbReference type="Proteomes" id="UP000178851"/>
    </source>
</evidence>
<name>A0A1F7YH86_9BACT</name>
<dbReference type="Pfam" id="PF08220">
    <property type="entry name" value="HTH_DeoR"/>
    <property type="match status" value="1"/>
</dbReference>
<protein>
    <recommendedName>
        <fullName evidence="5">Fido domain-containing protein</fullName>
    </recommendedName>
</protein>
<organism evidence="6 7">
    <name type="scientific">Candidatus Woesebacteria bacterium RIFCSPHIGHO2_01_FULL_39_28</name>
    <dbReference type="NCBI Taxonomy" id="1802496"/>
    <lineage>
        <taxon>Bacteria</taxon>
        <taxon>Candidatus Woeseibacteriota</taxon>
    </lineage>
</organism>